<evidence type="ECO:0000313" key="2">
    <source>
        <dbReference type="Proteomes" id="UP000187203"/>
    </source>
</evidence>
<name>A0A1R3L3L6_9ROSI</name>
<dbReference type="Proteomes" id="UP000187203">
    <property type="component" value="Unassembled WGS sequence"/>
</dbReference>
<gene>
    <name evidence="1" type="ORF">COLO4_00630</name>
</gene>
<evidence type="ECO:0000313" key="1">
    <source>
        <dbReference type="EMBL" id="OMP13921.1"/>
    </source>
</evidence>
<dbReference type="AlphaFoldDB" id="A0A1R3L3L6"/>
<reference evidence="2" key="1">
    <citation type="submission" date="2013-09" db="EMBL/GenBank/DDBJ databases">
        <title>Corchorus olitorius genome sequencing.</title>
        <authorList>
            <person name="Alam M."/>
            <person name="Haque M.S."/>
            <person name="Islam M.S."/>
            <person name="Emdad E.M."/>
            <person name="Islam M.M."/>
            <person name="Ahmed B."/>
            <person name="Halim A."/>
            <person name="Hossen Q.M.M."/>
            <person name="Hossain M.Z."/>
            <person name="Ahmed R."/>
            <person name="Khan M.M."/>
            <person name="Islam R."/>
            <person name="Rashid M.M."/>
            <person name="Khan S.A."/>
            <person name="Rahman M.S."/>
            <person name="Alam M."/>
            <person name="Yahiya A.S."/>
            <person name="Khan M.S."/>
            <person name="Azam M.S."/>
            <person name="Haque T."/>
            <person name="Lashkar M.Z.H."/>
            <person name="Akhand A.I."/>
            <person name="Morshed G."/>
            <person name="Roy S."/>
            <person name="Uddin K.S."/>
            <person name="Rabeya T."/>
            <person name="Hossain A.S."/>
            <person name="Chowdhury A."/>
            <person name="Snigdha A.R."/>
            <person name="Mortoza M.S."/>
            <person name="Matin S.A."/>
            <person name="Hoque S.M.E."/>
            <person name="Islam M.K."/>
            <person name="Roy D.K."/>
            <person name="Haider R."/>
            <person name="Moosa M.M."/>
            <person name="Elias S.M."/>
            <person name="Hasan A.M."/>
            <person name="Jahan S."/>
            <person name="Shafiuddin M."/>
            <person name="Mahmood N."/>
            <person name="Shommy N.S."/>
        </authorList>
    </citation>
    <scope>NUCLEOTIDE SEQUENCE [LARGE SCALE GENOMIC DNA]</scope>
    <source>
        <strain evidence="2">cv. O-4</strain>
    </source>
</reference>
<proteinExistence type="predicted"/>
<accession>A0A1R3L3L6</accession>
<organism evidence="1 2">
    <name type="scientific">Corchorus olitorius</name>
    <dbReference type="NCBI Taxonomy" id="93759"/>
    <lineage>
        <taxon>Eukaryota</taxon>
        <taxon>Viridiplantae</taxon>
        <taxon>Streptophyta</taxon>
        <taxon>Embryophyta</taxon>
        <taxon>Tracheophyta</taxon>
        <taxon>Spermatophyta</taxon>
        <taxon>Magnoliopsida</taxon>
        <taxon>eudicotyledons</taxon>
        <taxon>Gunneridae</taxon>
        <taxon>Pentapetalae</taxon>
        <taxon>rosids</taxon>
        <taxon>malvids</taxon>
        <taxon>Malvales</taxon>
        <taxon>Malvaceae</taxon>
        <taxon>Grewioideae</taxon>
        <taxon>Apeibeae</taxon>
        <taxon>Corchorus</taxon>
    </lineage>
</organism>
<protein>
    <submittedName>
        <fullName evidence="1">Uncharacterized protein</fullName>
    </submittedName>
</protein>
<comment type="caution">
    <text evidence="1">The sequence shown here is derived from an EMBL/GenBank/DDBJ whole genome shotgun (WGS) entry which is preliminary data.</text>
</comment>
<sequence length="116" mass="13003">MSKPGRFESKRAILLAWRVRKIRNITGQWPEHKRAKLRTFPSGKADTASRFQSKRSRRSCITMCPCCLRVQVKELPILPGSLSGAVKEAFRLYSGFLQGSGTMGAQRFALVECSQG</sequence>
<dbReference type="EMBL" id="AWUE01002813">
    <property type="protein sequence ID" value="OMP13921.1"/>
    <property type="molecule type" value="Genomic_DNA"/>
</dbReference>
<keyword evidence="2" id="KW-1185">Reference proteome</keyword>